<evidence type="ECO:0000313" key="3">
    <source>
        <dbReference type="EMBL" id="GII76143.1"/>
    </source>
</evidence>
<dbReference type="Proteomes" id="UP000655287">
    <property type="component" value="Unassembled WGS sequence"/>
</dbReference>
<protein>
    <recommendedName>
        <fullName evidence="5">S9 family peptidase</fullName>
    </recommendedName>
</protein>
<keyword evidence="2" id="KW-0732">Signal</keyword>
<name>A0A919QYG1_9ACTN</name>
<evidence type="ECO:0008006" key="5">
    <source>
        <dbReference type="Google" id="ProtNLM"/>
    </source>
</evidence>
<organism evidence="3 4">
    <name type="scientific">Sphaerisporangium rufum</name>
    <dbReference type="NCBI Taxonomy" id="1381558"/>
    <lineage>
        <taxon>Bacteria</taxon>
        <taxon>Bacillati</taxon>
        <taxon>Actinomycetota</taxon>
        <taxon>Actinomycetes</taxon>
        <taxon>Streptosporangiales</taxon>
        <taxon>Streptosporangiaceae</taxon>
        <taxon>Sphaerisporangium</taxon>
    </lineage>
</organism>
<sequence>MGSRTTLAALLLGAVPLIGPPSMTAPAPTAEPPVTAGTSATAGSAVTHATATHVTARKIAYAKRARRWQLVLDDGEVRDVPEALVKAPADAANAGDPVPFQLSGDGRHFFYYRRSDGRFVERTLDSAERVVDSSLTVGGLNEQWTTVSADGAYVVIETSGPGIWMVDLRTGKELRPTDEADGYLVGFSPDQQRLLLASYARDQVTVYDRRLRTWTRLKTRVTPHALAGDYVTAVVLVYRKGRYRELQLLDLRTGRTTAPVTVRLPHGRYVKDVDFDGAGHLIVRSDTPAEITYYQVSAVTGEAKRLRTIGRPRKDRVLPGDNGR</sequence>
<dbReference type="Gene3D" id="2.130.10.10">
    <property type="entry name" value="YVTN repeat-like/Quinoprotein amine dehydrogenase"/>
    <property type="match status" value="1"/>
</dbReference>
<dbReference type="SUPFAM" id="SSF82171">
    <property type="entry name" value="DPP6 N-terminal domain-like"/>
    <property type="match status" value="1"/>
</dbReference>
<accession>A0A919QYG1</accession>
<reference evidence="3" key="1">
    <citation type="submission" date="2021-01" db="EMBL/GenBank/DDBJ databases">
        <title>Whole genome shotgun sequence of Sphaerisporangium rufum NBRC 109079.</title>
        <authorList>
            <person name="Komaki H."/>
            <person name="Tamura T."/>
        </authorList>
    </citation>
    <scope>NUCLEOTIDE SEQUENCE</scope>
    <source>
        <strain evidence="3">NBRC 109079</strain>
    </source>
</reference>
<feature type="signal peptide" evidence="2">
    <location>
        <begin position="1"/>
        <end position="24"/>
    </location>
</feature>
<feature type="region of interest" description="Disordered" evidence="1">
    <location>
        <begin position="23"/>
        <end position="46"/>
    </location>
</feature>
<comment type="caution">
    <text evidence="3">The sequence shown here is derived from an EMBL/GenBank/DDBJ whole genome shotgun (WGS) entry which is preliminary data.</text>
</comment>
<dbReference type="EMBL" id="BOOU01000014">
    <property type="protein sequence ID" value="GII76143.1"/>
    <property type="molecule type" value="Genomic_DNA"/>
</dbReference>
<evidence type="ECO:0000313" key="4">
    <source>
        <dbReference type="Proteomes" id="UP000655287"/>
    </source>
</evidence>
<evidence type="ECO:0000256" key="1">
    <source>
        <dbReference type="SAM" id="MobiDB-lite"/>
    </source>
</evidence>
<gene>
    <name evidence="3" type="ORF">Sru01_11250</name>
</gene>
<dbReference type="InterPro" id="IPR015943">
    <property type="entry name" value="WD40/YVTN_repeat-like_dom_sf"/>
</dbReference>
<evidence type="ECO:0000256" key="2">
    <source>
        <dbReference type="SAM" id="SignalP"/>
    </source>
</evidence>
<keyword evidence="4" id="KW-1185">Reference proteome</keyword>
<feature type="chain" id="PRO_5038138253" description="S9 family peptidase" evidence="2">
    <location>
        <begin position="25"/>
        <end position="324"/>
    </location>
</feature>
<proteinExistence type="predicted"/>
<dbReference type="AlphaFoldDB" id="A0A919QYG1"/>